<reference evidence="2" key="1">
    <citation type="submission" date="2022-05" db="EMBL/GenBank/DDBJ databases">
        <title>The Musa troglodytarum L. genome provides insights into the mechanism of non-climacteric behaviour and enrichment of carotenoids.</title>
        <authorList>
            <person name="Wang J."/>
        </authorList>
    </citation>
    <scope>NUCLEOTIDE SEQUENCE</scope>
    <source>
        <tissue evidence="2">Leaf</tissue>
    </source>
</reference>
<dbReference type="EMBL" id="CP097509">
    <property type="protein sequence ID" value="URE16050.1"/>
    <property type="molecule type" value="Genomic_DNA"/>
</dbReference>
<gene>
    <name evidence="2" type="ORF">MUK42_10425</name>
</gene>
<accession>A0A9E7GJV9</accession>
<dbReference type="OrthoDB" id="1855062at2759"/>
<organism evidence="2 3">
    <name type="scientific">Musa troglodytarum</name>
    <name type="common">fe'i banana</name>
    <dbReference type="NCBI Taxonomy" id="320322"/>
    <lineage>
        <taxon>Eukaryota</taxon>
        <taxon>Viridiplantae</taxon>
        <taxon>Streptophyta</taxon>
        <taxon>Embryophyta</taxon>
        <taxon>Tracheophyta</taxon>
        <taxon>Spermatophyta</taxon>
        <taxon>Magnoliopsida</taxon>
        <taxon>Liliopsida</taxon>
        <taxon>Zingiberales</taxon>
        <taxon>Musaceae</taxon>
        <taxon>Musa</taxon>
    </lineage>
</organism>
<evidence type="ECO:0000313" key="3">
    <source>
        <dbReference type="Proteomes" id="UP001055439"/>
    </source>
</evidence>
<keyword evidence="3" id="KW-1185">Reference proteome</keyword>
<name>A0A9E7GJV9_9LILI</name>
<feature type="region of interest" description="Disordered" evidence="1">
    <location>
        <begin position="70"/>
        <end position="91"/>
    </location>
</feature>
<sequence>MEMCHVSQASLKPKPHAFQAQSRRQACLKSTQAALSQQLQFVAPGTVHAFPIVVASKLVENQDSKARSWGVNQPANLVPRPNSEQQAVDQRPKRQLPLFQKTFDLFWLPKWDIGVTTVLATRN</sequence>
<dbReference type="AlphaFoldDB" id="A0A9E7GJV9"/>
<protein>
    <submittedName>
        <fullName evidence="2">Uncharacterized protein</fullName>
    </submittedName>
</protein>
<evidence type="ECO:0000256" key="1">
    <source>
        <dbReference type="SAM" id="MobiDB-lite"/>
    </source>
</evidence>
<proteinExistence type="predicted"/>
<evidence type="ECO:0000313" key="2">
    <source>
        <dbReference type="EMBL" id="URE16050.1"/>
    </source>
</evidence>
<dbReference type="Proteomes" id="UP001055439">
    <property type="component" value="Chromosome 7"/>
</dbReference>